<reference evidence="1" key="1">
    <citation type="submission" date="2015-07" db="EMBL/GenBank/DDBJ databases">
        <title>MeaNS - Measles Nucleotide Surveillance Program.</title>
        <authorList>
            <person name="Tran T."/>
            <person name="Druce J."/>
        </authorList>
    </citation>
    <scope>NUCLEOTIDE SEQUENCE</scope>
    <source>
        <strain evidence="1">UCB-OBI-ISO-001</strain>
        <tissue evidence="1">Gonad</tissue>
    </source>
</reference>
<sequence>MSKESNILVPCPFSREVKNRDRGESSIVALTASIFLESSFYPVKLLFCKHSI</sequence>
<name>A0A0L8FNS6_OCTBM</name>
<gene>
    <name evidence="1" type="ORF">OCBIM_22012770mg</name>
</gene>
<dbReference type="EMBL" id="KQ428229">
    <property type="protein sequence ID" value="KOF66339.1"/>
    <property type="molecule type" value="Genomic_DNA"/>
</dbReference>
<organism evidence="1">
    <name type="scientific">Octopus bimaculoides</name>
    <name type="common">California two-spotted octopus</name>
    <dbReference type="NCBI Taxonomy" id="37653"/>
    <lineage>
        <taxon>Eukaryota</taxon>
        <taxon>Metazoa</taxon>
        <taxon>Spiralia</taxon>
        <taxon>Lophotrochozoa</taxon>
        <taxon>Mollusca</taxon>
        <taxon>Cephalopoda</taxon>
        <taxon>Coleoidea</taxon>
        <taxon>Octopodiformes</taxon>
        <taxon>Octopoda</taxon>
        <taxon>Incirrata</taxon>
        <taxon>Octopodidae</taxon>
        <taxon>Octopus</taxon>
    </lineage>
</organism>
<proteinExistence type="predicted"/>
<protein>
    <submittedName>
        <fullName evidence="1">Uncharacterized protein</fullName>
    </submittedName>
</protein>
<dbReference type="AlphaFoldDB" id="A0A0L8FNS6"/>
<accession>A0A0L8FNS6</accession>
<evidence type="ECO:0000313" key="1">
    <source>
        <dbReference type="EMBL" id="KOF66339.1"/>
    </source>
</evidence>